<reference evidence="1" key="1">
    <citation type="submission" date="2020-10" db="EMBL/GenBank/DDBJ databases">
        <authorList>
            <person name="Gilroy R."/>
        </authorList>
    </citation>
    <scope>NUCLEOTIDE SEQUENCE</scope>
    <source>
        <strain evidence="1">CHK123-3438</strain>
    </source>
</reference>
<accession>A0A9D1GJI5</accession>
<proteinExistence type="predicted"/>
<protein>
    <submittedName>
        <fullName evidence="1">Uncharacterized protein</fullName>
    </submittedName>
</protein>
<sequence length="61" mass="6701">MAIQIEQVKLSKNPVHTGESLVISVTIVHHGYLSKSTHLQLSDYTHGELKERGMTDQGGVT</sequence>
<comment type="caution">
    <text evidence="1">The sequence shown here is derived from an EMBL/GenBank/DDBJ whole genome shotgun (WGS) entry which is preliminary data.</text>
</comment>
<gene>
    <name evidence="1" type="ORF">IAB60_07555</name>
</gene>
<evidence type="ECO:0000313" key="2">
    <source>
        <dbReference type="Proteomes" id="UP000886860"/>
    </source>
</evidence>
<name>A0A9D1GJI5_9FIRM</name>
<dbReference type="Proteomes" id="UP000886860">
    <property type="component" value="Unassembled WGS sequence"/>
</dbReference>
<dbReference type="AlphaFoldDB" id="A0A9D1GJI5"/>
<evidence type="ECO:0000313" key="1">
    <source>
        <dbReference type="EMBL" id="HIT41933.1"/>
    </source>
</evidence>
<dbReference type="EMBL" id="DVKS01000129">
    <property type="protein sequence ID" value="HIT41933.1"/>
    <property type="molecule type" value="Genomic_DNA"/>
</dbReference>
<reference evidence="1" key="2">
    <citation type="journal article" date="2021" name="PeerJ">
        <title>Extensive microbial diversity within the chicken gut microbiome revealed by metagenomics and culture.</title>
        <authorList>
            <person name="Gilroy R."/>
            <person name="Ravi A."/>
            <person name="Getino M."/>
            <person name="Pursley I."/>
            <person name="Horton D.L."/>
            <person name="Alikhan N.F."/>
            <person name="Baker D."/>
            <person name="Gharbi K."/>
            <person name="Hall N."/>
            <person name="Watson M."/>
            <person name="Adriaenssens E.M."/>
            <person name="Foster-Nyarko E."/>
            <person name="Jarju S."/>
            <person name="Secka A."/>
            <person name="Antonio M."/>
            <person name="Oren A."/>
            <person name="Chaudhuri R.R."/>
            <person name="La Ragione R."/>
            <person name="Hildebrand F."/>
            <person name="Pallen M.J."/>
        </authorList>
    </citation>
    <scope>NUCLEOTIDE SEQUENCE</scope>
    <source>
        <strain evidence="1">CHK123-3438</strain>
    </source>
</reference>
<organism evidence="1 2">
    <name type="scientific">Candidatus Caccovicinus merdipullorum</name>
    <dbReference type="NCBI Taxonomy" id="2840724"/>
    <lineage>
        <taxon>Bacteria</taxon>
        <taxon>Bacillati</taxon>
        <taxon>Bacillota</taxon>
        <taxon>Clostridia</taxon>
        <taxon>Eubacteriales</taxon>
        <taxon>Candidatus Caccovicinus</taxon>
    </lineage>
</organism>